<accession>A0A0F9D232</accession>
<dbReference type="AlphaFoldDB" id="A0A0F9D232"/>
<feature type="region of interest" description="Disordered" evidence="1">
    <location>
        <begin position="1"/>
        <end position="41"/>
    </location>
</feature>
<evidence type="ECO:0000313" key="2">
    <source>
        <dbReference type="EMBL" id="KKL11846.1"/>
    </source>
</evidence>
<name>A0A0F9D232_9ZZZZ</name>
<comment type="caution">
    <text evidence="2">The sequence shown here is derived from an EMBL/GenBank/DDBJ whole genome shotgun (WGS) entry which is preliminary data.</text>
</comment>
<feature type="compositionally biased region" description="Basic and acidic residues" evidence="1">
    <location>
        <begin position="32"/>
        <end position="41"/>
    </location>
</feature>
<gene>
    <name evidence="2" type="ORF">LCGC14_2541680</name>
</gene>
<organism evidence="2">
    <name type="scientific">marine sediment metagenome</name>
    <dbReference type="NCBI Taxonomy" id="412755"/>
    <lineage>
        <taxon>unclassified sequences</taxon>
        <taxon>metagenomes</taxon>
        <taxon>ecological metagenomes</taxon>
    </lineage>
</organism>
<evidence type="ECO:0000256" key="1">
    <source>
        <dbReference type="SAM" id="MobiDB-lite"/>
    </source>
</evidence>
<proteinExistence type="predicted"/>
<feature type="compositionally biased region" description="Basic and acidic residues" evidence="1">
    <location>
        <begin position="1"/>
        <end position="25"/>
    </location>
</feature>
<sequence>MMYKDKEKQKEANKEANKRYRDKQKGITPDGVSREGITDNDKCDVPGEFHTVPGSEAIPNFGLADCECKHCQNNRKNGSRKVINHGPYKTIGELADNELNRVTFPSDPDYRKLEALYQQSLISGPVIAWKERRA</sequence>
<dbReference type="EMBL" id="LAZR01041495">
    <property type="protein sequence ID" value="KKL11846.1"/>
    <property type="molecule type" value="Genomic_DNA"/>
</dbReference>
<reference evidence="2" key="1">
    <citation type="journal article" date="2015" name="Nature">
        <title>Complex archaea that bridge the gap between prokaryotes and eukaryotes.</title>
        <authorList>
            <person name="Spang A."/>
            <person name="Saw J.H."/>
            <person name="Jorgensen S.L."/>
            <person name="Zaremba-Niedzwiedzka K."/>
            <person name="Martijn J."/>
            <person name="Lind A.E."/>
            <person name="van Eijk R."/>
            <person name="Schleper C."/>
            <person name="Guy L."/>
            <person name="Ettema T.J."/>
        </authorList>
    </citation>
    <scope>NUCLEOTIDE SEQUENCE</scope>
</reference>
<protein>
    <submittedName>
        <fullName evidence="2">Uncharacterized protein</fullName>
    </submittedName>
</protein>